<accession>A0A1I8AVU9</accession>
<evidence type="ECO:0000313" key="3">
    <source>
        <dbReference type="Proteomes" id="UP000095287"/>
    </source>
</evidence>
<dbReference type="Proteomes" id="UP000095287">
    <property type="component" value="Unplaced"/>
</dbReference>
<feature type="region of interest" description="Disordered" evidence="1">
    <location>
        <begin position="195"/>
        <end position="236"/>
    </location>
</feature>
<feature type="compositionally biased region" description="Basic and acidic residues" evidence="1">
    <location>
        <begin position="195"/>
        <end position="208"/>
    </location>
</feature>
<feature type="chain" id="PRO_5009315160" evidence="2">
    <location>
        <begin position="17"/>
        <end position="236"/>
    </location>
</feature>
<name>A0A1I8AVU9_9BILA</name>
<evidence type="ECO:0000313" key="4">
    <source>
        <dbReference type="WBParaSite" id="L893_g9721.t1"/>
    </source>
</evidence>
<organism evidence="3 4">
    <name type="scientific">Steinernema glaseri</name>
    <dbReference type="NCBI Taxonomy" id="37863"/>
    <lineage>
        <taxon>Eukaryota</taxon>
        <taxon>Metazoa</taxon>
        <taxon>Ecdysozoa</taxon>
        <taxon>Nematoda</taxon>
        <taxon>Chromadorea</taxon>
        <taxon>Rhabditida</taxon>
        <taxon>Tylenchina</taxon>
        <taxon>Panagrolaimomorpha</taxon>
        <taxon>Strongyloidoidea</taxon>
        <taxon>Steinernematidae</taxon>
        <taxon>Steinernema</taxon>
    </lineage>
</organism>
<dbReference type="AlphaFoldDB" id="A0A1I8AVU9"/>
<reference evidence="4" key="1">
    <citation type="submission" date="2016-11" db="UniProtKB">
        <authorList>
            <consortium name="WormBaseParasite"/>
        </authorList>
    </citation>
    <scope>IDENTIFICATION</scope>
</reference>
<evidence type="ECO:0000256" key="1">
    <source>
        <dbReference type="SAM" id="MobiDB-lite"/>
    </source>
</evidence>
<keyword evidence="2" id="KW-0732">Signal</keyword>
<dbReference type="WBParaSite" id="L893_g9721.t1">
    <property type="protein sequence ID" value="L893_g9721.t1"/>
    <property type="gene ID" value="L893_g9721"/>
</dbReference>
<sequence length="236" mass="26095">MKSTLLLVALVGLAAAQSADKVQGTHCAPNQVINKITVYDDGAIEAECGPMPCGTSGQRCTEDQASCKAENDIFSGMKWARNQQSLLLRCCSYNVEKKVYVGTDLVAPGEYYTGGHVSKKDYYGSSGAEYDFISNLRTEQGGVRVWVHRIMCPLKAPVSASHNTEFSVDAQPTISDGRDFAFQKRREYLLRQMANRDAETESVAREEAVPTNPLQYRPPNRRRMHDTPVPASARLL</sequence>
<evidence type="ECO:0000256" key="2">
    <source>
        <dbReference type="SAM" id="SignalP"/>
    </source>
</evidence>
<feature type="signal peptide" evidence="2">
    <location>
        <begin position="1"/>
        <end position="16"/>
    </location>
</feature>
<keyword evidence="3" id="KW-1185">Reference proteome</keyword>
<protein>
    <submittedName>
        <fullName evidence="4">Secreted protein</fullName>
    </submittedName>
</protein>
<proteinExistence type="predicted"/>